<organism evidence="1 2">
    <name type="scientific">Rhodotorula mucilaginosa</name>
    <name type="common">Yeast</name>
    <name type="synonym">Rhodotorula rubra</name>
    <dbReference type="NCBI Taxonomy" id="5537"/>
    <lineage>
        <taxon>Eukaryota</taxon>
        <taxon>Fungi</taxon>
        <taxon>Dikarya</taxon>
        <taxon>Basidiomycota</taxon>
        <taxon>Pucciniomycotina</taxon>
        <taxon>Microbotryomycetes</taxon>
        <taxon>Sporidiobolales</taxon>
        <taxon>Sporidiobolaceae</taxon>
        <taxon>Rhodotorula</taxon>
    </lineage>
</organism>
<sequence>MSTRRIKASLLSLPDELLGTIFSEVARDFDGNPDPRAVVCVSTCRRLAPIVRQGIYRELRIGHSPTETRLLSELCAKRPDLRVLVQDLHLERTTEIDDHDDETYTNYGTDHPGNVLLHSYFPALHTLTVLEATPADIFNILTLLPSIRTSRIKYICLSFGSELADQDLRSLVDGPARMKHLKALELDYMSLDVEWSEWDLREALGRDARYDLAQVKDSMQPEWPAGCTADGLRAVMAAAHKNGIKIYGTAVDCLDWSDRLDEFVERYLVKDALVSNDYTTIERYLGEDGASEAISRTTSTPVSPPRDVHVVARLDPACSMASMEGDTAPLFRLPEELLEIVVEQALADSVPAAVLLETCRRFARITRKLYYARIEYGGAWASYIKLVDLLETRPDLQELVKDVTLRPVINRRDSTAEACAHSATIRVFDLFPSLKILRITDASPKEVAQILARPPGPVHPPLQRIAIHPPLQHVAIELPAGNWRRFSELCWWEALARFPDLGELTLLGTAFPWRNEGVRADPGERSQAPAMPQGLHTLTIQYVAPPTDGAAAFADDLPALTNLALADEESMVSRWLSIAPLSLTRITLDFTTHDVEPGELAQQLGRFPRLQHLRLVHNFKLHDLVPFLRTDKLRHLELHYDTTGDLTDDLDTLLDLICGPDRIRHLQSINLGSDTDLCETGYEDLEEYLCDAIKGTDDMTLAEIKSEFDPFHGQSVEENIRRLVEGAHANGIKIAGHTLRAVDWERQFEDMVERHFVEHALATNDYTILRRQYGKKGAIEAIRRQRPLLAAMLSGDGS</sequence>
<evidence type="ECO:0000313" key="2">
    <source>
        <dbReference type="Proteomes" id="UP000777482"/>
    </source>
</evidence>
<dbReference type="AlphaFoldDB" id="A0A9P7B9Z9"/>
<protein>
    <recommendedName>
        <fullName evidence="3">F-box domain-containing protein</fullName>
    </recommendedName>
</protein>
<accession>A0A9P7B9Z9</accession>
<dbReference type="Proteomes" id="UP000777482">
    <property type="component" value="Unassembled WGS sequence"/>
</dbReference>
<dbReference type="OrthoDB" id="10513803at2759"/>
<reference evidence="1 2" key="1">
    <citation type="submission" date="2020-11" db="EMBL/GenBank/DDBJ databases">
        <title>Kefir isolates.</title>
        <authorList>
            <person name="Marcisauskas S."/>
            <person name="Kim Y."/>
            <person name="Blasche S."/>
        </authorList>
    </citation>
    <scope>NUCLEOTIDE SEQUENCE [LARGE SCALE GENOMIC DNA]</scope>
    <source>
        <strain evidence="1 2">KR</strain>
    </source>
</reference>
<gene>
    <name evidence="1" type="ORF">C6P46_004920</name>
</gene>
<dbReference type="Gene3D" id="3.80.10.10">
    <property type="entry name" value="Ribonuclease Inhibitor"/>
    <property type="match status" value="1"/>
</dbReference>
<dbReference type="SUPFAM" id="SSF52047">
    <property type="entry name" value="RNI-like"/>
    <property type="match status" value="1"/>
</dbReference>
<proteinExistence type="predicted"/>
<comment type="caution">
    <text evidence="1">The sequence shown here is derived from an EMBL/GenBank/DDBJ whole genome shotgun (WGS) entry which is preliminary data.</text>
</comment>
<dbReference type="EMBL" id="PUHQ01000005">
    <property type="protein sequence ID" value="KAG0666351.1"/>
    <property type="molecule type" value="Genomic_DNA"/>
</dbReference>
<dbReference type="InterPro" id="IPR032675">
    <property type="entry name" value="LRR_dom_sf"/>
</dbReference>
<name>A0A9P7B9Z9_RHOMI</name>
<evidence type="ECO:0008006" key="3">
    <source>
        <dbReference type="Google" id="ProtNLM"/>
    </source>
</evidence>
<evidence type="ECO:0000313" key="1">
    <source>
        <dbReference type="EMBL" id="KAG0666351.1"/>
    </source>
</evidence>
<keyword evidence="2" id="KW-1185">Reference proteome</keyword>